<dbReference type="AlphaFoldDB" id="A0A2K8SXM5"/>
<dbReference type="KEGG" id="nfl:COO91_06188"/>
<evidence type="ECO:0000313" key="2">
    <source>
        <dbReference type="Proteomes" id="UP000232003"/>
    </source>
</evidence>
<dbReference type="EMBL" id="CP024785">
    <property type="protein sequence ID" value="AUB40182.1"/>
    <property type="molecule type" value="Genomic_DNA"/>
</dbReference>
<accession>A0A2K8SXM5</accession>
<protein>
    <submittedName>
        <fullName evidence="1">Uncharacterized protein</fullName>
    </submittedName>
</protein>
<gene>
    <name evidence="1" type="ORF">COO91_06188</name>
</gene>
<evidence type="ECO:0000313" key="1">
    <source>
        <dbReference type="EMBL" id="AUB40182.1"/>
    </source>
</evidence>
<name>A0A2K8SXM5_9NOSO</name>
<keyword evidence="2" id="KW-1185">Reference proteome</keyword>
<proteinExistence type="predicted"/>
<dbReference type="Proteomes" id="UP000232003">
    <property type="component" value="Chromosome"/>
</dbReference>
<sequence>MAISTNKKSNRIPPIGKILGSIQFSGINGQGLGLTVESITGIVRVMGEII</sequence>
<reference evidence="1 2" key="1">
    <citation type="submission" date="2017-11" db="EMBL/GenBank/DDBJ databases">
        <title>Complete genome of a free-living desiccation-tolerant cyanobacterium and its photosynthetic adaptation to extreme terrestrial habitat.</title>
        <authorList>
            <person name="Shang J."/>
        </authorList>
    </citation>
    <scope>NUCLEOTIDE SEQUENCE [LARGE SCALE GENOMIC DNA]</scope>
    <source>
        <strain evidence="1 2">CCNUN1</strain>
    </source>
</reference>
<organism evidence="1 2">
    <name type="scientific">Nostoc flagelliforme CCNUN1</name>
    <dbReference type="NCBI Taxonomy" id="2038116"/>
    <lineage>
        <taxon>Bacteria</taxon>
        <taxon>Bacillati</taxon>
        <taxon>Cyanobacteriota</taxon>
        <taxon>Cyanophyceae</taxon>
        <taxon>Nostocales</taxon>
        <taxon>Nostocaceae</taxon>
        <taxon>Nostoc</taxon>
    </lineage>
</organism>